<keyword evidence="1" id="KW-1133">Transmembrane helix</keyword>
<protein>
    <recommendedName>
        <fullName evidence="3">Glycosyltransferase RgtA/B/C/D-like domain-containing protein</fullName>
    </recommendedName>
</protein>
<dbReference type="AlphaFoldDB" id="A0A1W1CFT1"/>
<organism evidence="2">
    <name type="scientific">hydrothermal vent metagenome</name>
    <dbReference type="NCBI Taxonomy" id="652676"/>
    <lineage>
        <taxon>unclassified sequences</taxon>
        <taxon>metagenomes</taxon>
        <taxon>ecological metagenomes</taxon>
    </lineage>
</organism>
<feature type="transmembrane region" description="Helical" evidence="1">
    <location>
        <begin position="219"/>
        <end position="236"/>
    </location>
</feature>
<feature type="transmembrane region" description="Helical" evidence="1">
    <location>
        <begin position="322"/>
        <end position="339"/>
    </location>
</feature>
<proteinExistence type="predicted"/>
<keyword evidence="1" id="KW-0472">Membrane</keyword>
<feature type="transmembrane region" description="Helical" evidence="1">
    <location>
        <begin position="15"/>
        <end position="33"/>
    </location>
</feature>
<feature type="transmembrane region" description="Helical" evidence="1">
    <location>
        <begin position="359"/>
        <end position="377"/>
    </location>
</feature>
<reference evidence="2" key="1">
    <citation type="submission" date="2016-10" db="EMBL/GenBank/DDBJ databases">
        <authorList>
            <person name="de Groot N.N."/>
        </authorList>
    </citation>
    <scope>NUCLEOTIDE SEQUENCE</scope>
</reference>
<evidence type="ECO:0008006" key="3">
    <source>
        <dbReference type="Google" id="ProtNLM"/>
    </source>
</evidence>
<name>A0A1W1CFT1_9ZZZZ</name>
<keyword evidence="1" id="KW-0812">Transmembrane</keyword>
<feature type="transmembrane region" description="Helical" evidence="1">
    <location>
        <begin position="299"/>
        <end position="316"/>
    </location>
</feature>
<evidence type="ECO:0000256" key="1">
    <source>
        <dbReference type="SAM" id="Phobius"/>
    </source>
</evidence>
<gene>
    <name evidence="2" type="ORF">MNB_SUP05-5-52</name>
</gene>
<feature type="transmembrane region" description="Helical" evidence="1">
    <location>
        <begin position="119"/>
        <end position="138"/>
    </location>
</feature>
<accession>A0A1W1CFT1</accession>
<sequence>MNLIAKIKTISSQTVLLWFVLSLAFLLTGYKALELGKFGDGEVYNSLARNMADGFGSFWQPYFSESVFNVFYEHPPFIIFLKSLLFTFFGDSIYFEGVYALFIGSILLLLMARLWHLTNISYIGVWWVLLLIVAIPYFTYALDTGLLVVTFSAFFLSSVILSYKSQFKTNYYLFSIYAAIFIYLGFISKGPVALATLALPTIAFITLKTKFITAIKTTLIMIITFILLLSATLYFSEDAQIFWQNFWSSQVLTSLSGTRGITNYWQLPEHFINEIISPIIIIGFISLFQWKLKLSKSPYFWFFLLLAIASSFPFFLSPRQNNHYIFHSWFLFILALAHLTTPIAKNSQKILKQKPKLKIIYFFLTIFLIITTFYLMIDRKDKLGRRADFFADFYLQNIQIKPRSMVTYCPYDRLTKGSSDVKIFPSLQRVYKASYTKKTNAPYLIIEKNKGCVIPDNYFLVHTNPTRRYLLYKRKYNANLNYTPKQLKNARKI</sequence>
<feature type="transmembrane region" description="Helical" evidence="1">
    <location>
        <begin position="275"/>
        <end position="292"/>
    </location>
</feature>
<feature type="transmembrane region" description="Helical" evidence="1">
    <location>
        <begin position="144"/>
        <end position="163"/>
    </location>
</feature>
<feature type="transmembrane region" description="Helical" evidence="1">
    <location>
        <begin position="93"/>
        <end position="112"/>
    </location>
</feature>
<evidence type="ECO:0000313" key="2">
    <source>
        <dbReference type="EMBL" id="SFV64730.1"/>
    </source>
</evidence>
<dbReference type="EMBL" id="FPHJ01000043">
    <property type="protein sequence ID" value="SFV64730.1"/>
    <property type="molecule type" value="Genomic_DNA"/>
</dbReference>